<keyword evidence="2" id="KW-1185">Reference proteome</keyword>
<evidence type="ECO:0000313" key="2">
    <source>
        <dbReference type="Proteomes" id="UP001163387"/>
    </source>
</evidence>
<name>A0ABM8BSA3_9MOLU</name>
<dbReference type="Proteomes" id="UP001163387">
    <property type="component" value="Chromosome"/>
</dbReference>
<proteinExistence type="predicted"/>
<reference evidence="1 2" key="1">
    <citation type="journal article" date="2022" name="Front. Microbiol.">
        <title>Male-killing mechanisms vary between Spiroplasma species.</title>
        <authorList>
            <person name="Arai H."/>
            <person name="Inoue M."/>
            <person name="Kageyama D."/>
        </authorList>
    </citation>
    <scope>NUCLEOTIDE SEQUENCE [LARGE SCALE GENOMIC DNA]</scope>
    <source>
        <strain evidence="2">sHm</strain>
    </source>
</reference>
<gene>
    <name evidence="1" type="ORF">SHM_01650</name>
</gene>
<dbReference type="RefSeq" id="WP_281748860.1">
    <property type="nucleotide sequence ID" value="NZ_AP026933.1"/>
</dbReference>
<sequence length="273" mass="30195">MPNIENQSNYTLIKLIRTGISPICAMIGTSAYYGQVIVNPVLGSINSLLFGKKLGLDIWNLNQRPNTKTKLINSSKKILLGLGTIGLANYSKWTENNITPIIPTTPTPITTTTTTEGPPWLLLNKQENQSLMDWDTYISLNAYGISNLISGLTELIPNRFETIRKIYNMATGGCLISSGVAMGINNDFNNAYAVPTIIAGASEIIHNLLPIETNHSREMQETTFTNEVSRLINDNRFTINSETTSQYGSDNMSEVPLNTDNASLNWDYNHMSL</sequence>
<organism evidence="1 2">
    <name type="scientific">Spiroplasma ixodetis</name>
    <dbReference type="NCBI Taxonomy" id="2141"/>
    <lineage>
        <taxon>Bacteria</taxon>
        <taxon>Bacillati</taxon>
        <taxon>Mycoplasmatota</taxon>
        <taxon>Mollicutes</taxon>
        <taxon>Entomoplasmatales</taxon>
        <taxon>Spiroplasmataceae</taxon>
        <taxon>Spiroplasma</taxon>
    </lineage>
</organism>
<dbReference type="EMBL" id="AP026933">
    <property type="protein sequence ID" value="BDT02519.1"/>
    <property type="molecule type" value="Genomic_DNA"/>
</dbReference>
<protein>
    <submittedName>
        <fullName evidence="1">Uncharacterized protein</fullName>
    </submittedName>
</protein>
<evidence type="ECO:0000313" key="1">
    <source>
        <dbReference type="EMBL" id="BDT02519.1"/>
    </source>
</evidence>
<accession>A0ABM8BSA3</accession>